<sequence length="427" mass="48761">MNKKKTCKIAFTGLLTAAVVFASSLSASASEPGKLIRNIRYEEDGITYRETRYKVAKVDTADDIISYDILKIIEKEVNNEEHGRWKVVSENIEPQLGERQDYYYAMRRNCDGDIDSNGNWLHYIGEMTTMIKWEVLPDGSKGDILVDNRRYGVEKIYKADQPQFIGRVWAGEGPRPTETQPEPEPEPEQPSQPEESNQSNQSNQAEESSQSNQSSQSSQSNQASQSSQSSQNTSEVSTDHIAIDIDWESLRYDGRDVFVDADLSEIEKETNQKVLYTWVTDKLDENSSLEDLNKVVRGFSTFSLLQDSVSEKTEFIADSSPNFEDKDSSLTLVLLVTDDSRESEEVYMSKPYNLGEKSHKIEELKEAEKEDKEDKEDEVEETVENTRWDKVKAWINPKVILPILMIPASLTIYCLKRQKKQVNKDTK</sequence>
<organism evidence="4">
    <name type="scientific">Proteinivorax hydrogeniformans</name>
    <dbReference type="NCBI Taxonomy" id="1826727"/>
    <lineage>
        <taxon>Bacteria</taxon>
        <taxon>Bacillati</taxon>
        <taxon>Bacillota</taxon>
        <taxon>Clostridia</taxon>
        <taxon>Eubacteriales</taxon>
        <taxon>Proteinivoracaceae</taxon>
        <taxon>Proteinivorax</taxon>
    </lineage>
</organism>
<feature type="compositionally biased region" description="Basic and acidic residues" evidence="1">
    <location>
        <begin position="363"/>
        <end position="372"/>
    </location>
</feature>
<feature type="region of interest" description="Disordered" evidence="1">
    <location>
        <begin position="363"/>
        <end position="383"/>
    </location>
</feature>
<feature type="region of interest" description="Disordered" evidence="1">
    <location>
        <begin position="167"/>
        <end position="237"/>
    </location>
</feature>
<gene>
    <name evidence="4" type="ORF">PRVXH_002257</name>
</gene>
<keyword evidence="2" id="KW-0812">Transmembrane</keyword>
<dbReference type="RefSeq" id="WP_353892874.1">
    <property type="nucleotide sequence ID" value="NZ_CP159485.1"/>
</dbReference>
<protein>
    <submittedName>
        <fullName evidence="4">Uncharacterized protein</fullName>
    </submittedName>
</protein>
<dbReference type="AlphaFoldDB" id="A0AAU8HRX2"/>
<feature type="transmembrane region" description="Helical" evidence="2">
    <location>
        <begin position="399"/>
        <end position="415"/>
    </location>
</feature>
<evidence type="ECO:0000256" key="1">
    <source>
        <dbReference type="SAM" id="MobiDB-lite"/>
    </source>
</evidence>
<accession>A0AAU8HRX2</accession>
<keyword evidence="2" id="KW-1133">Transmembrane helix</keyword>
<feature type="compositionally biased region" description="Low complexity" evidence="1">
    <location>
        <begin position="189"/>
        <end position="235"/>
    </location>
</feature>
<reference evidence="4" key="1">
    <citation type="journal article" date="2018" name="Antonie Van Leeuwenhoek">
        <title>Proteinivorax hydrogeniformans sp. nov., an anaerobic, haloalkaliphilic bacterium fermenting proteinaceous compounds with high hydrogen production.</title>
        <authorList>
            <person name="Boltyanskaya Y."/>
            <person name="Detkova E."/>
            <person name="Pimenov N."/>
            <person name="Kevbrin V."/>
        </authorList>
    </citation>
    <scope>NUCLEOTIDE SEQUENCE</scope>
    <source>
        <strain evidence="4">Z-710</strain>
    </source>
</reference>
<evidence type="ECO:0000256" key="3">
    <source>
        <dbReference type="SAM" id="SignalP"/>
    </source>
</evidence>
<keyword evidence="2" id="KW-0472">Membrane</keyword>
<feature type="chain" id="PRO_5043952901" evidence="3">
    <location>
        <begin position="30"/>
        <end position="427"/>
    </location>
</feature>
<evidence type="ECO:0000256" key="2">
    <source>
        <dbReference type="SAM" id="Phobius"/>
    </source>
</evidence>
<dbReference type="EMBL" id="CP159485">
    <property type="protein sequence ID" value="XCI28304.1"/>
    <property type="molecule type" value="Genomic_DNA"/>
</dbReference>
<keyword evidence="3" id="KW-0732">Signal</keyword>
<feature type="compositionally biased region" description="Acidic residues" evidence="1">
    <location>
        <begin position="373"/>
        <end position="383"/>
    </location>
</feature>
<name>A0AAU8HRX2_9FIRM</name>
<reference evidence="4" key="2">
    <citation type="submission" date="2024-06" db="EMBL/GenBank/DDBJ databases">
        <authorList>
            <person name="Petrova K.O."/>
            <person name="Toshchakov S.V."/>
            <person name="Boltjanskaja Y.V."/>
            <person name="Kevbrin V.V."/>
        </authorList>
    </citation>
    <scope>NUCLEOTIDE SEQUENCE</scope>
    <source>
        <strain evidence="4">Z-710</strain>
    </source>
</reference>
<proteinExistence type="predicted"/>
<feature type="signal peptide" evidence="3">
    <location>
        <begin position="1"/>
        <end position="29"/>
    </location>
</feature>
<evidence type="ECO:0000313" key="4">
    <source>
        <dbReference type="EMBL" id="XCI28304.1"/>
    </source>
</evidence>